<dbReference type="PANTHER" id="PTHR12112:SF22">
    <property type="entry name" value="MANGANESE-DEPENDENT INORGANIC PYROPHOSPHATASE-RELATED"/>
    <property type="match status" value="1"/>
</dbReference>
<evidence type="ECO:0000256" key="9">
    <source>
        <dbReference type="PROSITE-ProRule" id="PRU00703"/>
    </source>
</evidence>
<dbReference type="NCBIfam" id="NF011443">
    <property type="entry name" value="PRK14869.1-5"/>
    <property type="match status" value="1"/>
</dbReference>
<dbReference type="EMBL" id="SJPU01000004">
    <property type="protein sequence ID" value="TWU10117.1"/>
    <property type="molecule type" value="Genomic_DNA"/>
</dbReference>
<dbReference type="NCBIfam" id="NF011445">
    <property type="entry name" value="PRK14869.2-1"/>
    <property type="match status" value="1"/>
</dbReference>
<dbReference type="InterPro" id="IPR028979">
    <property type="entry name" value="Ser_kin/Pase_Hpr-like_N_sf"/>
</dbReference>
<evidence type="ECO:0000313" key="12">
    <source>
        <dbReference type="Proteomes" id="UP000319908"/>
    </source>
</evidence>
<evidence type="ECO:0000256" key="4">
    <source>
        <dbReference type="ARBA" id="ARBA00022723"/>
    </source>
</evidence>
<evidence type="ECO:0000256" key="5">
    <source>
        <dbReference type="ARBA" id="ARBA00022801"/>
    </source>
</evidence>
<dbReference type="EC" id="3.6.1.1" evidence="3"/>
<dbReference type="PROSITE" id="PS51371">
    <property type="entry name" value="CBS"/>
    <property type="match status" value="1"/>
</dbReference>
<keyword evidence="4" id="KW-0479">Metal-binding</keyword>
<dbReference type="Gene3D" id="3.40.1390.20">
    <property type="entry name" value="HprK N-terminal domain-like"/>
    <property type="match status" value="1"/>
</dbReference>
<gene>
    <name evidence="11" type="ORF">Poly21_50860</name>
</gene>
<dbReference type="GO" id="GO:0004427">
    <property type="term" value="F:inorganic diphosphate phosphatase activity"/>
    <property type="evidence" value="ECO:0007669"/>
    <property type="project" value="UniProtKB-EC"/>
</dbReference>
<evidence type="ECO:0000256" key="7">
    <source>
        <dbReference type="ARBA" id="ARBA00032535"/>
    </source>
</evidence>
<dbReference type="InterPro" id="IPR010766">
    <property type="entry name" value="DRTGG"/>
</dbReference>
<dbReference type="Pfam" id="PF07085">
    <property type="entry name" value="DRTGG"/>
    <property type="match status" value="1"/>
</dbReference>
<reference evidence="11 12" key="1">
    <citation type="journal article" date="2020" name="Antonie Van Leeuwenhoek">
        <title>Rhodopirellula heiligendammensis sp. nov., Rhodopirellula pilleata sp. nov., and Rhodopirellula solitaria sp. nov. isolated from natural or artificial marine surfaces in Northern Germany and California, USA, and emended description of the genus Rhodopirellula.</title>
        <authorList>
            <person name="Kallscheuer N."/>
            <person name="Wiegand S."/>
            <person name="Jogler M."/>
            <person name="Boedeker C."/>
            <person name="Peeters S.H."/>
            <person name="Rast P."/>
            <person name="Heuer A."/>
            <person name="Jetten M.S.M."/>
            <person name="Rohde M."/>
            <person name="Jogler C."/>
        </authorList>
    </citation>
    <scope>NUCLEOTIDE SEQUENCE [LARGE SCALE GENOMIC DNA]</scope>
    <source>
        <strain evidence="11 12">Poly21</strain>
    </source>
</reference>
<dbReference type="Proteomes" id="UP000319908">
    <property type="component" value="Unassembled WGS sequence"/>
</dbReference>
<dbReference type="Pfam" id="PF02833">
    <property type="entry name" value="DHHA2"/>
    <property type="match status" value="1"/>
</dbReference>
<dbReference type="SUPFAM" id="SSF64182">
    <property type="entry name" value="DHH phosphoesterases"/>
    <property type="match status" value="1"/>
</dbReference>
<dbReference type="Gene3D" id="3.10.310.20">
    <property type="entry name" value="DHHA2 domain"/>
    <property type="match status" value="1"/>
</dbReference>
<evidence type="ECO:0000256" key="6">
    <source>
        <dbReference type="ARBA" id="ARBA00023211"/>
    </source>
</evidence>
<evidence type="ECO:0000256" key="1">
    <source>
        <dbReference type="ARBA" id="ARBA00001936"/>
    </source>
</evidence>
<dbReference type="OrthoDB" id="9766150at2"/>
<dbReference type="SUPFAM" id="SSF75138">
    <property type="entry name" value="HprK N-terminal domain-like"/>
    <property type="match status" value="1"/>
</dbReference>
<dbReference type="InterPro" id="IPR004097">
    <property type="entry name" value="DHHA2"/>
</dbReference>
<accession>A0A5C6BEN2</accession>
<comment type="cofactor">
    <cofactor evidence="1">
        <name>Mn(2+)</name>
        <dbReference type="ChEBI" id="CHEBI:29035"/>
    </cofactor>
</comment>
<dbReference type="InterPro" id="IPR000644">
    <property type="entry name" value="CBS_dom"/>
</dbReference>
<dbReference type="Pfam" id="PF00571">
    <property type="entry name" value="CBS"/>
    <property type="match status" value="2"/>
</dbReference>
<name>A0A5C6BEN2_9BACT</name>
<dbReference type="GO" id="GO:0046872">
    <property type="term" value="F:metal ion binding"/>
    <property type="evidence" value="ECO:0007669"/>
    <property type="project" value="UniProtKB-KW"/>
</dbReference>
<dbReference type="SMART" id="SM01131">
    <property type="entry name" value="DHHA2"/>
    <property type="match status" value="1"/>
</dbReference>
<keyword evidence="9" id="KW-0129">CBS domain</keyword>
<feature type="domain" description="CBS" evidence="10">
    <location>
        <begin position="72"/>
        <end position="129"/>
    </location>
</feature>
<dbReference type="SUPFAM" id="SSF54631">
    <property type="entry name" value="CBS-domain pair"/>
    <property type="match status" value="1"/>
</dbReference>
<dbReference type="NCBIfam" id="NF011448">
    <property type="entry name" value="PRK14869.2-4"/>
    <property type="match status" value="1"/>
</dbReference>
<dbReference type="PANTHER" id="PTHR12112">
    <property type="entry name" value="BNIP - RELATED"/>
    <property type="match status" value="1"/>
</dbReference>
<comment type="subunit">
    <text evidence="2">Homohexamer.</text>
</comment>
<protein>
    <recommendedName>
        <fullName evidence="3">inorganic diphosphatase</fullName>
        <ecNumber evidence="3">3.6.1.1</ecNumber>
    </recommendedName>
    <alternativeName>
        <fullName evidence="7">Pyrophosphate phospho-hydrolase</fullName>
    </alternativeName>
</protein>
<dbReference type="AlphaFoldDB" id="A0A5C6BEN2"/>
<evidence type="ECO:0000256" key="3">
    <source>
        <dbReference type="ARBA" id="ARBA00012146"/>
    </source>
</evidence>
<keyword evidence="12" id="KW-1185">Reference proteome</keyword>
<dbReference type="Gene3D" id="3.90.1640.10">
    <property type="entry name" value="inorganic pyrophosphatase (n-terminal core)"/>
    <property type="match status" value="2"/>
</dbReference>
<organism evidence="11 12">
    <name type="scientific">Allorhodopirellula heiligendammensis</name>
    <dbReference type="NCBI Taxonomy" id="2714739"/>
    <lineage>
        <taxon>Bacteria</taxon>
        <taxon>Pseudomonadati</taxon>
        <taxon>Planctomycetota</taxon>
        <taxon>Planctomycetia</taxon>
        <taxon>Pirellulales</taxon>
        <taxon>Pirellulaceae</taxon>
        <taxon>Allorhodopirellula</taxon>
    </lineage>
</organism>
<keyword evidence="6" id="KW-0464">Manganese</keyword>
<dbReference type="RefSeq" id="WP_146409564.1">
    <property type="nucleotide sequence ID" value="NZ_SJPU01000004.1"/>
</dbReference>
<comment type="caution">
    <text evidence="11">The sequence shown here is derived from an EMBL/GenBank/DDBJ whole genome shotgun (WGS) entry which is preliminary data.</text>
</comment>
<evidence type="ECO:0000259" key="10">
    <source>
        <dbReference type="PROSITE" id="PS51371"/>
    </source>
</evidence>
<dbReference type="InterPro" id="IPR046342">
    <property type="entry name" value="CBS_dom_sf"/>
</dbReference>
<evidence type="ECO:0000256" key="8">
    <source>
        <dbReference type="ARBA" id="ARBA00047820"/>
    </source>
</evidence>
<dbReference type="InterPro" id="IPR038763">
    <property type="entry name" value="DHH_sf"/>
</dbReference>
<sequence>MTVHVFGHRNPDTDAICSAIAYADFLRRTTRPDAVAACCGAPNERTEFALRQAKIGMPRIIMDVRPELKDICNREMVYARPSDVFYDVYKRMNKHGLRSIPVLDDNDCLIGLATLLDLLDLVFRGGMESGQSRGVRSTLRNVVSVLGGEFQHEVDPDRTEDMIVTVGAMSAGGFTDRLSEFPPERLLVVSGDRPTIQLPALEMGVRALVVTGGFELSSGLVELARNRGVAVIRSDFDTASTTTRIKAAQVIEDAIDRDCQTLSAKMPVTTAKQQIYRSSQPMFPVVEGKKLVGVLSKSDLVHPPRPQLILVDHNELGQAVEGADEADIIEVLDHHRLGGSLKSTGPIRFTMDPVGSTCTLVARMFRQAAIDPEPGMALCMASGIISDTLYLRSPTTTDVDRDILDWLQTFCKMPMEQFATDFFQIGSALRSCPPDKVVREDCKQFEEGGKRFSISQIEEIGFDLFWQRQSELAKALEGLASENSLDFSALMVTDISSNGSLLLMSREPDGWDEINYPQLEDMLYKLDNVVSRKKQLLPLISSLLESAALPQ</sequence>
<keyword evidence="5 11" id="KW-0378">Hydrolase</keyword>
<evidence type="ECO:0000256" key="2">
    <source>
        <dbReference type="ARBA" id="ARBA00011643"/>
    </source>
</evidence>
<dbReference type="Pfam" id="PF01368">
    <property type="entry name" value="DHH"/>
    <property type="match status" value="1"/>
</dbReference>
<proteinExistence type="predicted"/>
<evidence type="ECO:0000313" key="11">
    <source>
        <dbReference type="EMBL" id="TWU10117.1"/>
    </source>
</evidence>
<dbReference type="GO" id="GO:0005737">
    <property type="term" value="C:cytoplasm"/>
    <property type="evidence" value="ECO:0007669"/>
    <property type="project" value="InterPro"/>
</dbReference>
<dbReference type="InterPro" id="IPR038222">
    <property type="entry name" value="DHHA2_dom_sf"/>
</dbReference>
<comment type="catalytic activity">
    <reaction evidence="8">
        <text>diphosphate + H2O = 2 phosphate + H(+)</text>
        <dbReference type="Rhea" id="RHEA:24576"/>
        <dbReference type="ChEBI" id="CHEBI:15377"/>
        <dbReference type="ChEBI" id="CHEBI:15378"/>
        <dbReference type="ChEBI" id="CHEBI:33019"/>
        <dbReference type="ChEBI" id="CHEBI:43474"/>
        <dbReference type="EC" id="3.6.1.1"/>
    </reaction>
</comment>
<dbReference type="InterPro" id="IPR001667">
    <property type="entry name" value="DDH_dom"/>
</dbReference>
<dbReference type="SMART" id="SM00116">
    <property type="entry name" value="CBS"/>
    <property type="match status" value="2"/>
</dbReference>